<gene>
    <name evidence="1" type="ORF">B0T24DRAFT_683712</name>
</gene>
<protein>
    <submittedName>
        <fullName evidence="1">Uncharacterized protein</fullName>
    </submittedName>
</protein>
<evidence type="ECO:0000313" key="2">
    <source>
        <dbReference type="Proteomes" id="UP001287356"/>
    </source>
</evidence>
<proteinExistence type="predicted"/>
<comment type="caution">
    <text evidence="1">The sequence shown here is derived from an EMBL/GenBank/DDBJ whole genome shotgun (WGS) entry which is preliminary data.</text>
</comment>
<dbReference type="AlphaFoldDB" id="A0AAE0JW35"/>
<name>A0AAE0JW35_9PEZI</name>
<dbReference type="EMBL" id="JAULSN010000009">
    <property type="protein sequence ID" value="KAK3365050.1"/>
    <property type="molecule type" value="Genomic_DNA"/>
</dbReference>
<sequence length="133" mass="14218">MQTQTRVNIRLFVTDDDEPSVPGPVLLDEKGAEVTSTQGDKTPPVANGSGTAVEMASPWGLPNVQAKQRPNLESEVDQFVSGTEHGPTKVFGSGPPGMISDLRAAVAKANSGPKVWKGEDRFDIKLTCDDRLE</sequence>
<reference evidence="1" key="1">
    <citation type="journal article" date="2023" name="Mol. Phylogenet. Evol.">
        <title>Genome-scale phylogeny and comparative genomics of the fungal order Sordariales.</title>
        <authorList>
            <person name="Hensen N."/>
            <person name="Bonometti L."/>
            <person name="Westerberg I."/>
            <person name="Brannstrom I.O."/>
            <person name="Guillou S."/>
            <person name="Cros-Aarteil S."/>
            <person name="Calhoun S."/>
            <person name="Haridas S."/>
            <person name="Kuo A."/>
            <person name="Mondo S."/>
            <person name="Pangilinan J."/>
            <person name="Riley R."/>
            <person name="LaButti K."/>
            <person name="Andreopoulos B."/>
            <person name="Lipzen A."/>
            <person name="Chen C."/>
            <person name="Yan M."/>
            <person name="Daum C."/>
            <person name="Ng V."/>
            <person name="Clum A."/>
            <person name="Steindorff A."/>
            <person name="Ohm R.A."/>
            <person name="Martin F."/>
            <person name="Silar P."/>
            <person name="Natvig D.O."/>
            <person name="Lalanne C."/>
            <person name="Gautier V."/>
            <person name="Ament-Velasquez S.L."/>
            <person name="Kruys A."/>
            <person name="Hutchinson M.I."/>
            <person name="Powell A.J."/>
            <person name="Barry K."/>
            <person name="Miller A.N."/>
            <person name="Grigoriev I.V."/>
            <person name="Debuchy R."/>
            <person name="Gladieux P."/>
            <person name="Hiltunen Thoren M."/>
            <person name="Johannesson H."/>
        </authorList>
    </citation>
    <scope>NUCLEOTIDE SEQUENCE</scope>
    <source>
        <strain evidence="1">CBS 958.72</strain>
    </source>
</reference>
<dbReference type="Proteomes" id="UP001287356">
    <property type="component" value="Unassembled WGS sequence"/>
</dbReference>
<keyword evidence="2" id="KW-1185">Reference proteome</keyword>
<dbReference type="InterPro" id="IPR039261">
    <property type="entry name" value="FNR_nucleotide-bd"/>
</dbReference>
<reference evidence="1" key="2">
    <citation type="submission" date="2023-06" db="EMBL/GenBank/DDBJ databases">
        <authorList>
            <consortium name="Lawrence Berkeley National Laboratory"/>
            <person name="Haridas S."/>
            <person name="Hensen N."/>
            <person name="Bonometti L."/>
            <person name="Westerberg I."/>
            <person name="Brannstrom I.O."/>
            <person name="Guillou S."/>
            <person name="Cros-Aarteil S."/>
            <person name="Calhoun S."/>
            <person name="Kuo A."/>
            <person name="Mondo S."/>
            <person name="Pangilinan J."/>
            <person name="Riley R."/>
            <person name="Labutti K."/>
            <person name="Andreopoulos B."/>
            <person name="Lipzen A."/>
            <person name="Chen C."/>
            <person name="Yanf M."/>
            <person name="Daum C."/>
            <person name="Ng V."/>
            <person name="Clum A."/>
            <person name="Steindorff A."/>
            <person name="Ohm R."/>
            <person name="Martin F."/>
            <person name="Silar P."/>
            <person name="Natvig D."/>
            <person name="Lalanne C."/>
            <person name="Gautier V."/>
            <person name="Ament-Velasquez S.L."/>
            <person name="Kruys A."/>
            <person name="Hutchinson M.I."/>
            <person name="Powell A.J."/>
            <person name="Barry K."/>
            <person name="Miller A.N."/>
            <person name="Grigoriev I.V."/>
            <person name="Debuchy R."/>
            <person name="Gladieux P."/>
            <person name="Thoren M.H."/>
            <person name="Johannesson H."/>
        </authorList>
    </citation>
    <scope>NUCLEOTIDE SEQUENCE</scope>
    <source>
        <strain evidence="1">CBS 958.72</strain>
    </source>
</reference>
<evidence type="ECO:0000313" key="1">
    <source>
        <dbReference type="EMBL" id="KAK3365050.1"/>
    </source>
</evidence>
<accession>A0AAE0JW35</accession>
<dbReference type="Gene3D" id="3.40.50.80">
    <property type="entry name" value="Nucleotide-binding domain of ferredoxin-NADP reductase (FNR) module"/>
    <property type="match status" value="1"/>
</dbReference>
<organism evidence="1 2">
    <name type="scientific">Lasiosphaeria ovina</name>
    <dbReference type="NCBI Taxonomy" id="92902"/>
    <lineage>
        <taxon>Eukaryota</taxon>
        <taxon>Fungi</taxon>
        <taxon>Dikarya</taxon>
        <taxon>Ascomycota</taxon>
        <taxon>Pezizomycotina</taxon>
        <taxon>Sordariomycetes</taxon>
        <taxon>Sordariomycetidae</taxon>
        <taxon>Sordariales</taxon>
        <taxon>Lasiosphaeriaceae</taxon>
        <taxon>Lasiosphaeria</taxon>
    </lineage>
</organism>